<sequence>MQKHSPIESFGKYKWSNSGNILVGNEAPSMGNAGLPFELLMHIMKFVETREELRDCSLVSQAWRVAAQGEIFSTITIRTEWECRFWEEKFTRSPDLAKSVHNLRLRDSESHGSEHMKPPQYLAAGAAPRLLAQLTHVRSLSVDSFHLWGPVERALILQFQSLESLELYNVSLRKSPDLPELILNLPQLTRLTMGQAPGRGIQNTLLDLQATVESGNQLRNLRPRIGIPQRLHFLCLYDVEACLDTLMWLTGEAFDLSEVQELCLFWLCFGDDASEISLPPDYFSALDDLIRLIGGRVQVLHLGMPIYTEDEAGQAFASNDYDVVCTHLAESKLLAQFTDLRTITLSYVDFDDCRDTLPVALQAAVSLLSTLSAPRLQEISLEEVDIKVDPSRNMYSIGTLPEWRELDDLVTGNAFPLLREVNISLSIICRTRQSYSTDVLMTEKAPDRIITSEQLESILGACMPKAVSRGLLSLDMYVDNVAEK</sequence>
<dbReference type="Pfam" id="PF12937">
    <property type="entry name" value="F-box-like"/>
    <property type="match status" value="1"/>
</dbReference>
<dbReference type="AlphaFoldDB" id="A0A0W0G2I2"/>
<dbReference type="CDD" id="cd09917">
    <property type="entry name" value="F-box_SF"/>
    <property type="match status" value="1"/>
</dbReference>
<dbReference type="InterPro" id="IPR001810">
    <property type="entry name" value="F-box_dom"/>
</dbReference>
<dbReference type="Gene3D" id="3.80.10.10">
    <property type="entry name" value="Ribonuclease Inhibitor"/>
    <property type="match status" value="1"/>
</dbReference>
<dbReference type="InterPro" id="IPR036047">
    <property type="entry name" value="F-box-like_dom_sf"/>
</dbReference>
<comment type="caution">
    <text evidence="2">The sequence shown here is derived from an EMBL/GenBank/DDBJ whole genome shotgun (WGS) entry which is preliminary data.</text>
</comment>
<evidence type="ECO:0000259" key="1">
    <source>
        <dbReference type="Pfam" id="PF12937"/>
    </source>
</evidence>
<protein>
    <recommendedName>
        <fullName evidence="1">F-box domain-containing protein</fullName>
    </recommendedName>
</protein>
<evidence type="ECO:0000313" key="3">
    <source>
        <dbReference type="Proteomes" id="UP000054988"/>
    </source>
</evidence>
<feature type="domain" description="F-box" evidence="1">
    <location>
        <begin position="35"/>
        <end position="70"/>
    </location>
</feature>
<dbReference type="Proteomes" id="UP000054988">
    <property type="component" value="Unassembled WGS sequence"/>
</dbReference>
<accession>A0A0W0G2I2</accession>
<dbReference type="EMBL" id="LATX01001297">
    <property type="protein sequence ID" value="KTB42740.1"/>
    <property type="molecule type" value="Genomic_DNA"/>
</dbReference>
<dbReference type="SUPFAM" id="SSF81383">
    <property type="entry name" value="F-box domain"/>
    <property type="match status" value="1"/>
</dbReference>
<dbReference type="InterPro" id="IPR032675">
    <property type="entry name" value="LRR_dom_sf"/>
</dbReference>
<organism evidence="2 3">
    <name type="scientific">Moniliophthora roreri</name>
    <name type="common">Frosty pod rot fungus</name>
    <name type="synonym">Monilia roreri</name>
    <dbReference type="NCBI Taxonomy" id="221103"/>
    <lineage>
        <taxon>Eukaryota</taxon>
        <taxon>Fungi</taxon>
        <taxon>Dikarya</taxon>
        <taxon>Basidiomycota</taxon>
        <taxon>Agaricomycotina</taxon>
        <taxon>Agaricomycetes</taxon>
        <taxon>Agaricomycetidae</taxon>
        <taxon>Agaricales</taxon>
        <taxon>Marasmiineae</taxon>
        <taxon>Marasmiaceae</taxon>
        <taxon>Moniliophthora</taxon>
    </lineage>
</organism>
<gene>
    <name evidence="2" type="ORF">WG66_4682</name>
</gene>
<name>A0A0W0G2I2_MONRR</name>
<proteinExistence type="predicted"/>
<dbReference type="SUPFAM" id="SSF52047">
    <property type="entry name" value="RNI-like"/>
    <property type="match status" value="1"/>
</dbReference>
<reference evidence="2 3" key="1">
    <citation type="submission" date="2015-12" db="EMBL/GenBank/DDBJ databases">
        <title>Draft genome sequence of Moniliophthora roreri, the causal agent of frosty pod rot of cacao.</title>
        <authorList>
            <person name="Aime M.C."/>
            <person name="Diaz-Valderrama J.R."/>
            <person name="Kijpornyongpan T."/>
            <person name="Phillips-Mora W."/>
        </authorList>
    </citation>
    <scope>NUCLEOTIDE SEQUENCE [LARGE SCALE GENOMIC DNA]</scope>
    <source>
        <strain evidence="2 3">MCA 2952</strain>
    </source>
</reference>
<evidence type="ECO:0000313" key="2">
    <source>
        <dbReference type="EMBL" id="KTB42740.1"/>
    </source>
</evidence>